<evidence type="ECO:0000256" key="7">
    <source>
        <dbReference type="HAMAP-Rule" id="MF_01659"/>
    </source>
</evidence>
<dbReference type="Pfam" id="PF02775">
    <property type="entry name" value="TPP_enzyme_C"/>
    <property type="match status" value="1"/>
</dbReference>
<comment type="caution">
    <text evidence="11">The sequence shown here is derived from an EMBL/GenBank/DDBJ whole genome shotgun (WGS) entry which is preliminary data.</text>
</comment>
<dbReference type="Proteomes" id="UP000030401">
    <property type="component" value="Unassembled WGS sequence"/>
</dbReference>
<reference evidence="11 12" key="1">
    <citation type="submission" date="2013-08" db="EMBL/GenBank/DDBJ databases">
        <authorList>
            <person name="Huang J."/>
            <person name="Wang G."/>
        </authorList>
    </citation>
    <scope>NUCLEOTIDE SEQUENCE [LARGE SCALE GENOMIC DNA]</scope>
    <source>
        <strain evidence="11 12">JSM 072002</strain>
    </source>
</reference>
<dbReference type="InterPro" id="IPR012001">
    <property type="entry name" value="Thiamin_PyroP_enz_TPP-bd_dom"/>
</dbReference>
<evidence type="ECO:0000259" key="9">
    <source>
        <dbReference type="Pfam" id="PF02776"/>
    </source>
</evidence>
<dbReference type="eggNOG" id="COG1165">
    <property type="taxonomic scope" value="Bacteria"/>
</dbReference>
<evidence type="ECO:0000256" key="6">
    <source>
        <dbReference type="ARBA" id="ARBA00023211"/>
    </source>
</evidence>
<dbReference type="SUPFAM" id="SSF52467">
    <property type="entry name" value="DHS-like NAD/FAD-binding domain"/>
    <property type="match status" value="1"/>
</dbReference>
<feature type="domain" description="Thiamine pyrophosphate enzyme TPP-binding" evidence="8">
    <location>
        <begin position="439"/>
        <end position="553"/>
    </location>
</feature>
<dbReference type="GO" id="GO:0009234">
    <property type="term" value="P:menaquinone biosynthetic process"/>
    <property type="evidence" value="ECO:0007669"/>
    <property type="project" value="UniProtKB-UniRule"/>
</dbReference>
<dbReference type="UniPathway" id="UPA00079"/>
<protein>
    <recommendedName>
        <fullName evidence="7">2-succinyl-5-enolpyruvyl-6-hydroxy-3-cyclohexene-1-carboxylate synthase</fullName>
        <shortName evidence="7">SEPHCHC synthase</shortName>
        <ecNumber evidence="7">2.2.1.9</ecNumber>
    </recommendedName>
    <alternativeName>
        <fullName evidence="7">Menaquinone biosynthesis protein MenD</fullName>
    </alternativeName>
</protein>
<dbReference type="Gene3D" id="3.40.50.970">
    <property type="match status" value="2"/>
</dbReference>
<dbReference type="EMBL" id="AVPG01000011">
    <property type="protein sequence ID" value="KGX86747.1"/>
    <property type="molecule type" value="Genomic_DNA"/>
</dbReference>
<proteinExistence type="inferred from homology"/>
<dbReference type="InterPro" id="IPR029061">
    <property type="entry name" value="THDP-binding"/>
</dbReference>
<comment type="pathway">
    <text evidence="7">Quinol/quinone metabolism; 1,4-dihydroxy-2-naphthoate biosynthesis; 1,4-dihydroxy-2-naphthoate from chorismate: step 2/7.</text>
</comment>
<comment type="cofactor">
    <cofactor evidence="7">
        <name>thiamine diphosphate</name>
        <dbReference type="ChEBI" id="CHEBI:58937"/>
    </cofactor>
    <text evidence="7">Binds 1 thiamine pyrophosphate per subunit.</text>
</comment>
<keyword evidence="6 7" id="KW-0464">Manganese</keyword>
<evidence type="ECO:0000256" key="5">
    <source>
        <dbReference type="ARBA" id="ARBA00023052"/>
    </source>
</evidence>
<dbReference type="GO" id="GO:0000287">
    <property type="term" value="F:magnesium ion binding"/>
    <property type="evidence" value="ECO:0007669"/>
    <property type="project" value="UniProtKB-UniRule"/>
</dbReference>
<keyword evidence="3 7" id="KW-0479">Metal-binding</keyword>
<dbReference type="HAMAP" id="MF_01659">
    <property type="entry name" value="MenD"/>
    <property type="match status" value="1"/>
</dbReference>
<dbReference type="UniPathway" id="UPA01057">
    <property type="reaction ID" value="UER00164"/>
</dbReference>
<evidence type="ECO:0000256" key="2">
    <source>
        <dbReference type="ARBA" id="ARBA00022679"/>
    </source>
</evidence>
<organism evidence="11 12">
    <name type="scientific">Pontibacillus litoralis JSM 072002</name>
    <dbReference type="NCBI Taxonomy" id="1385512"/>
    <lineage>
        <taxon>Bacteria</taxon>
        <taxon>Bacillati</taxon>
        <taxon>Bacillota</taxon>
        <taxon>Bacilli</taxon>
        <taxon>Bacillales</taxon>
        <taxon>Bacillaceae</taxon>
        <taxon>Pontibacillus</taxon>
    </lineage>
</organism>
<dbReference type="Pfam" id="PF02776">
    <property type="entry name" value="TPP_enzyme_N"/>
    <property type="match status" value="1"/>
</dbReference>
<feature type="domain" description="Menaquinone biosynthesis protein MenD middle" evidence="10">
    <location>
        <begin position="220"/>
        <end position="404"/>
    </location>
</feature>
<dbReference type="PIRSF" id="PIRSF004983">
    <property type="entry name" value="MenD"/>
    <property type="match status" value="1"/>
</dbReference>
<dbReference type="PANTHER" id="PTHR42916">
    <property type="entry name" value="2-SUCCINYL-5-ENOLPYRUVYL-6-HYDROXY-3-CYCLOHEXENE-1-CARBOXYLATE SYNTHASE"/>
    <property type="match status" value="1"/>
</dbReference>
<comment type="pathway">
    <text evidence="7">Quinol/quinone metabolism; menaquinone biosynthesis.</text>
</comment>
<dbReference type="SUPFAM" id="SSF52518">
    <property type="entry name" value="Thiamin diphosphate-binding fold (THDP-binding)"/>
    <property type="match status" value="2"/>
</dbReference>
<dbReference type="CDD" id="cd07037">
    <property type="entry name" value="TPP_PYR_MenD"/>
    <property type="match status" value="1"/>
</dbReference>
<dbReference type="RefSeq" id="WP_036834189.1">
    <property type="nucleotide sequence ID" value="NZ_AVPG01000011.1"/>
</dbReference>
<dbReference type="Gene3D" id="3.40.50.1220">
    <property type="entry name" value="TPP-binding domain"/>
    <property type="match status" value="1"/>
</dbReference>
<comment type="subunit">
    <text evidence="7">Homodimer.</text>
</comment>
<dbReference type="InterPro" id="IPR029035">
    <property type="entry name" value="DHS-like_NAD/FAD-binding_dom"/>
</dbReference>
<keyword evidence="1 7" id="KW-0474">Menaquinone biosynthesis</keyword>
<evidence type="ECO:0000256" key="1">
    <source>
        <dbReference type="ARBA" id="ARBA00022428"/>
    </source>
</evidence>
<comment type="similarity">
    <text evidence="7">Belongs to the TPP enzyme family. MenD subfamily.</text>
</comment>
<dbReference type="AlphaFoldDB" id="A0A0A5HSX5"/>
<dbReference type="InterPro" id="IPR004433">
    <property type="entry name" value="MenaQ_synth_MenD"/>
</dbReference>
<keyword evidence="5 7" id="KW-0786">Thiamine pyrophosphate</keyword>
<evidence type="ECO:0000259" key="8">
    <source>
        <dbReference type="Pfam" id="PF02775"/>
    </source>
</evidence>
<evidence type="ECO:0000256" key="3">
    <source>
        <dbReference type="ARBA" id="ARBA00022723"/>
    </source>
</evidence>
<evidence type="ECO:0000313" key="11">
    <source>
        <dbReference type="EMBL" id="KGX86747.1"/>
    </source>
</evidence>
<name>A0A0A5HSX5_9BACI</name>
<keyword evidence="12" id="KW-1185">Reference proteome</keyword>
<dbReference type="GO" id="GO:0030145">
    <property type="term" value="F:manganese ion binding"/>
    <property type="evidence" value="ECO:0007669"/>
    <property type="project" value="UniProtKB-UniRule"/>
</dbReference>
<dbReference type="Pfam" id="PF16582">
    <property type="entry name" value="TPP_enzyme_M_2"/>
    <property type="match status" value="1"/>
</dbReference>
<dbReference type="PANTHER" id="PTHR42916:SF1">
    <property type="entry name" value="PROTEIN PHYLLO, CHLOROPLASTIC"/>
    <property type="match status" value="1"/>
</dbReference>
<comment type="cofactor">
    <cofactor evidence="7">
        <name>Mg(2+)</name>
        <dbReference type="ChEBI" id="CHEBI:18420"/>
    </cofactor>
    <cofactor evidence="7">
        <name>Mn(2+)</name>
        <dbReference type="ChEBI" id="CHEBI:29035"/>
    </cofactor>
</comment>
<keyword evidence="4 7" id="KW-0460">Magnesium</keyword>
<dbReference type="GO" id="GO:0070204">
    <property type="term" value="F:2-succinyl-5-enolpyruvyl-6-hydroxy-3-cyclohexene-1-carboxylic-acid synthase activity"/>
    <property type="evidence" value="ECO:0007669"/>
    <property type="project" value="UniProtKB-UniRule"/>
</dbReference>
<feature type="domain" description="Thiamine pyrophosphate enzyme N-terminal TPP-binding" evidence="9">
    <location>
        <begin position="14"/>
        <end position="125"/>
    </location>
</feature>
<comment type="catalytic activity">
    <reaction evidence="7">
        <text>isochorismate + 2-oxoglutarate + H(+) = 5-enolpyruvoyl-6-hydroxy-2-succinyl-cyclohex-3-ene-1-carboxylate + CO2</text>
        <dbReference type="Rhea" id="RHEA:25593"/>
        <dbReference type="ChEBI" id="CHEBI:15378"/>
        <dbReference type="ChEBI" id="CHEBI:16526"/>
        <dbReference type="ChEBI" id="CHEBI:16810"/>
        <dbReference type="ChEBI" id="CHEBI:29780"/>
        <dbReference type="ChEBI" id="CHEBI:58818"/>
        <dbReference type="EC" id="2.2.1.9"/>
    </reaction>
</comment>
<keyword evidence="2 7" id="KW-0808">Transferase</keyword>
<dbReference type="EC" id="2.2.1.9" evidence="7"/>
<gene>
    <name evidence="7" type="primary">menD</name>
    <name evidence="11" type="ORF">N784_03895</name>
</gene>
<dbReference type="CDD" id="cd02009">
    <property type="entry name" value="TPP_SHCHC_synthase"/>
    <property type="match status" value="1"/>
</dbReference>
<sequence length="583" mass="66364">MKHTEQLTKYVGNFIDELVKGEMTDVVISPGSRSTPLAMMFAEHSRIQHWVHMDERSAGFFALGLAKSQQKPVALVCTSGTAAANYYPAVVEAYYSRVPLLVLTADRPHELRDVGAPQAIDQMDMFRNYVKWFQEMALPEDSSTMLQYVRSVAARAYHTAKEGNAGPVHLNFPFREPLLPDFSLDNVWGEEGYTSHHSLSSGKRTLDKWQLQQLKEQLSHYKKGLIVCGPQMNHRLIEPIVQLARHMQLPILADPLSQLRSGLHDKDLIIESYDAILKNEAIRVKWKPDFIIRFGAMPVSKPFTLMLKSNPNITQFIVEDVEGYREPNRNQAQFIYADGSELCNQLVEHAHTWNFDKKWLSMWQRANEITKACLIEDQHAKPLMEGHVITNLMENAPEESAVFIGNSMPVRDLDTFFMTTPKQIEVYANRGANGIDGLISTALGVAASGKQVTLILGDLSFYHDLNGLLMAKQYQMDIRIIVINNEGGGIFSFLPQANHPNHFEVLFGTPLHLDFEKVVHMYGGNFTSVDNWNDFSEVVDTSFRQHALNVIEVNTDRQTNVNWHRDKWYTIEQALNDLLETYQ</sequence>
<dbReference type="GO" id="GO:0030976">
    <property type="term" value="F:thiamine pyrophosphate binding"/>
    <property type="evidence" value="ECO:0007669"/>
    <property type="project" value="UniProtKB-UniRule"/>
</dbReference>
<dbReference type="NCBIfam" id="TIGR00173">
    <property type="entry name" value="menD"/>
    <property type="match status" value="1"/>
</dbReference>
<accession>A0A0A5HSX5</accession>
<dbReference type="InterPro" id="IPR011766">
    <property type="entry name" value="TPP_enzyme_TPP-bd"/>
</dbReference>
<dbReference type="InterPro" id="IPR032264">
    <property type="entry name" value="MenD_middle"/>
</dbReference>
<evidence type="ECO:0000259" key="10">
    <source>
        <dbReference type="Pfam" id="PF16582"/>
    </source>
</evidence>
<comment type="function">
    <text evidence="7">Catalyzes the thiamine diphosphate-dependent decarboxylation of 2-oxoglutarate and the subsequent addition of the resulting succinic semialdehyde-thiamine pyrophosphate anion to isochorismate to yield 2-succinyl-5-enolpyruvyl-6-hydroxy-3-cyclohexene-1-carboxylate (SEPHCHC).</text>
</comment>
<evidence type="ECO:0000313" key="12">
    <source>
        <dbReference type="Proteomes" id="UP000030401"/>
    </source>
</evidence>
<dbReference type="STRING" id="1385512.N784_03895"/>
<dbReference type="OrthoDB" id="9791859at2"/>
<evidence type="ECO:0000256" key="4">
    <source>
        <dbReference type="ARBA" id="ARBA00022842"/>
    </source>
</evidence>